<comment type="caution">
    <text evidence="1">The sequence shown here is derived from an EMBL/GenBank/DDBJ whole genome shotgun (WGS) entry which is preliminary data.</text>
</comment>
<keyword evidence="2" id="KW-1185">Reference proteome</keyword>
<sequence>MFRTCIIRSGISISSKPVLRTNAIRVVVRTFGSTSTTSAWGFTKKAPEGEQEAPEKEDPQVALLKVVKAFQQNPQLMQLTREFKDILEKKGLFPLPEGQTTPSMKILIKMISDSEIRDHIEKLRTAMAENGIDISDKDFAQIAGNLTFLNKV</sequence>
<evidence type="ECO:0000313" key="1">
    <source>
        <dbReference type="EMBL" id="KAG7665555.1"/>
    </source>
</evidence>
<dbReference type="RefSeq" id="XP_049265787.1">
    <property type="nucleotide sequence ID" value="XM_049410688.1"/>
</dbReference>
<reference evidence="1 2" key="1">
    <citation type="journal article" date="2021" name="DNA Res.">
        <title>Genome analysis of Candida subhashii reveals its hybrid nature and dual mitochondrial genome conformations.</title>
        <authorList>
            <person name="Mixao V."/>
            <person name="Hegedusova E."/>
            <person name="Saus E."/>
            <person name="Pryszcz L.P."/>
            <person name="Cillingova A."/>
            <person name="Nosek J."/>
            <person name="Gabaldon T."/>
        </authorList>
    </citation>
    <scope>NUCLEOTIDE SEQUENCE [LARGE SCALE GENOMIC DNA]</scope>
    <source>
        <strain evidence="1 2">CBS 10753</strain>
    </source>
</reference>
<organism evidence="1 2">
    <name type="scientific">[Candida] subhashii</name>
    <dbReference type="NCBI Taxonomy" id="561895"/>
    <lineage>
        <taxon>Eukaryota</taxon>
        <taxon>Fungi</taxon>
        <taxon>Dikarya</taxon>
        <taxon>Ascomycota</taxon>
        <taxon>Saccharomycotina</taxon>
        <taxon>Pichiomycetes</taxon>
        <taxon>Debaryomycetaceae</taxon>
        <taxon>Spathaspora</taxon>
    </lineage>
</organism>
<proteinExistence type="predicted"/>
<dbReference type="OrthoDB" id="10008801at2759"/>
<dbReference type="EMBL" id="JAGSYN010000049">
    <property type="protein sequence ID" value="KAG7665555.1"/>
    <property type="molecule type" value="Genomic_DNA"/>
</dbReference>
<name>A0A8J5V0L6_9ASCO</name>
<evidence type="ECO:0000313" key="2">
    <source>
        <dbReference type="Proteomes" id="UP000694255"/>
    </source>
</evidence>
<dbReference type="AlphaFoldDB" id="A0A8J5V0L6"/>
<accession>A0A8J5V0L6</accession>
<dbReference type="Proteomes" id="UP000694255">
    <property type="component" value="Unassembled WGS sequence"/>
</dbReference>
<gene>
    <name evidence="1" type="ORF">J8A68_000957</name>
</gene>
<protein>
    <submittedName>
        <fullName evidence="1">Uncharacterized protein</fullName>
    </submittedName>
</protein>
<dbReference type="GeneID" id="73467758"/>